<name>A0A5A4U9C9_ESCAL</name>
<accession>A0A5A4U9C9</accession>
<dbReference type="RefSeq" id="WP_124866032.1">
    <property type="nucleotide sequence ID" value="NZ_BJKW01000057.1"/>
</dbReference>
<reference evidence="1" key="1">
    <citation type="submission" date="2019-07" db="EMBL/GenBank/DDBJ databases">
        <title>Overview of O-antigen diversity of Escherichia albertii, an emerging enteropathogen; genetic structure, serology, and development of O-genotyping method.</title>
        <authorList>
            <person name="Ooka T."/>
            <person name="Seto K."/>
            <person name="Ogura Y."/>
            <person name="Iguchi A."/>
            <person name="Imura N."/>
            <person name="Honda M."/>
            <person name="Etoh Y."/>
            <person name="Ikeda T."/>
            <person name="Sugitani W."/>
            <person name="Konno T."/>
            <person name="Kawano K."/>
            <person name="Kudo Y."/>
            <person name="Murakami K."/>
            <person name="Hayashi T."/>
            <person name="Nishi J."/>
        </authorList>
    </citation>
    <scope>NUCLEOTIDE SEQUENCE</scope>
    <source>
        <strain evidence="1">06-3542</strain>
    </source>
</reference>
<dbReference type="EMBL" id="LC494358">
    <property type="protein sequence ID" value="BBM63182.1"/>
    <property type="molecule type" value="Genomic_DNA"/>
</dbReference>
<protein>
    <submittedName>
        <fullName evidence="1">GNAT family N-acetyltransferase</fullName>
    </submittedName>
</protein>
<dbReference type="SUPFAM" id="SSF55729">
    <property type="entry name" value="Acyl-CoA N-acyltransferases (Nat)"/>
    <property type="match status" value="1"/>
</dbReference>
<keyword evidence="1" id="KW-0808">Transferase</keyword>
<sequence length="299" mass="34793">MELTVTINSATEELINRLRTFYSHGYESNNRLLKKGYLEWLLNENPAGQGKVIMVSSDEEILSSMLVIPLRLQTQNKIKEGYFITDVLSHPSHRDKNLFVKMIRFLVEKVKKDNGFIIGHPNRLAIPGWKRTKMNFQVSLKNIIYFPKPKSLLLVRKKKVHNISELENIDKTLRNIASSQLEPKVLADSKFLLWRYMNNPCKKYRILTYYIKGKFIGLTVEFKTRNNISKICHSDIIPGYESLVYTSSILPKIYVLPEGLVAKGGYELRDKRVVYFFTDYDEYDFSDRGDYLTLASSDI</sequence>
<evidence type="ECO:0000313" key="1">
    <source>
        <dbReference type="EMBL" id="BBM63182.1"/>
    </source>
</evidence>
<dbReference type="Gene3D" id="3.40.630.30">
    <property type="match status" value="1"/>
</dbReference>
<dbReference type="InterPro" id="IPR016181">
    <property type="entry name" value="Acyl_CoA_acyltransferase"/>
</dbReference>
<dbReference type="GO" id="GO:0016740">
    <property type="term" value="F:transferase activity"/>
    <property type="evidence" value="ECO:0007669"/>
    <property type="project" value="UniProtKB-KW"/>
</dbReference>
<dbReference type="Pfam" id="PF13527">
    <property type="entry name" value="Acetyltransf_9"/>
    <property type="match status" value="1"/>
</dbReference>
<proteinExistence type="predicted"/>
<organism evidence="1">
    <name type="scientific">Escherichia albertii</name>
    <dbReference type="NCBI Taxonomy" id="208962"/>
    <lineage>
        <taxon>Bacteria</taxon>
        <taxon>Pseudomonadati</taxon>
        <taxon>Pseudomonadota</taxon>
        <taxon>Gammaproteobacteria</taxon>
        <taxon>Enterobacterales</taxon>
        <taxon>Enterobacteriaceae</taxon>
        <taxon>Escherichia</taxon>
    </lineage>
</organism>
<dbReference type="AlphaFoldDB" id="A0A5A4U9C9"/>